<comment type="subcellular location">
    <subcellularLocation>
        <location evidence="1">Membrane</location>
    </subcellularLocation>
</comment>
<keyword evidence="6" id="KW-1185">Reference proteome</keyword>
<dbReference type="PANTHER" id="PTHR11860:SF87">
    <property type="entry name" value="CMRF35-LIKE MOLECULE 8"/>
    <property type="match status" value="1"/>
</dbReference>
<accession>A0AAZ1XEW9</accession>
<dbReference type="InterPro" id="IPR036179">
    <property type="entry name" value="Ig-like_dom_sf"/>
</dbReference>
<dbReference type="PANTHER" id="PTHR11860">
    <property type="entry name" value="POLYMERIC-IMMUNOGLOBULIN RECEPTOR"/>
    <property type="match status" value="1"/>
</dbReference>
<dbReference type="InterPro" id="IPR050671">
    <property type="entry name" value="CD300_family_receptors"/>
</dbReference>
<dbReference type="SUPFAM" id="SSF48726">
    <property type="entry name" value="Immunoglobulin"/>
    <property type="match status" value="1"/>
</dbReference>
<reference evidence="6" key="1">
    <citation type="submission" date="2020-03" db="EMBL/GenBank/DDBJ databases">
        <title>Evolution of repeat sequences and sex chromosomes of tilapia species revealed by chromosome-level genomes.</title>
        <authorList>
            <person name="Xu L."/>
            <person name="Tao W."/>
            <person name="Wang D."/>
            <person name="Zhou Q."/>
        </authorList>
    </citation>
    <scope>NUCLEOTIDE SEQUENCE [LARGE SCALE GENOMIC DNA]</scope>
    <source>
        <strain evidence="6">Israel</strain>
    </source>
</reference>
<evidence type="ECO:0000256" key="4">
    <source>
        <dbReference type="SAM" id="MobiDB-lite"/>
    </source>
</evidence>
<feature type="compositionally biased region" description="Low complexity" evidence="4">
    <location>
        <begin position="102"/>
        <end position="149"/>
    </location>
</feature>
<feature type="region of interest" description="Disordered" evidence="4">
    <location>
        <begin position="99"/>
        <end position="151"/>
    </location>
</feature>
<evidence type="ECO:0000313" key="6">
    <source>
        <dbReference type="Proteomes" id="UP000472276"/>
    </source>
</evidence>
<dbReference type="InterPro" id="IPR013783">
    <property type="entry name" value="Ig-like_fold"/>
</dbReference>
<evidence type="ECO:0000313" key="5">
    <source>
        <dbReference type="Ensembl" id="ENSOABP00000066145.1"/>
    </source>
</evidence>
<dbReference type="GO" id="GO:0005886">
    <property type="term" value="C:plasma membrane"/>
    <property type="evidence" value="ECO:0007669"/>
    <property type="project" value="TreeGrafter"/>
</dbReference>
<proteinExistence type="predicted"/>
<dbReference type="GO" id="GO:0004888">
    <property type="term" value="F:transmembrane signaling receptor activity"/>
    <property type="evidence" value="ECO:0007669"/>
    <property type="project" value="TreeGrafter"/>
</dbReference>
<dbReference type="AlphaFoldDB" id="A0AAZ1XEW9"/>
<evidence type="ECO:0000256" key="2">
    <source>
        <dbReference type="ARBA" id="ARBA00022692"/>
    </source>
</evidence>
<keyword evidence="3" id="KW-0472">Membrane</keyword>
<evidence type="ECO:0000256" key="3">
    <source>
        <dbReference type="ARBA" id="ARBA00023136"/>
    </source>
</evidence>
<keyword evidence="2" id="KW-0812">Transmembrane</keyword>
<protein>
    <recommendedName>
        <fullName evidence="7">Immunoglobulin subtype domain-containing protein</fullName>
    </recommendedName>
</protein>
<dbReference type="Gene3D" id="2.60.40.10">
    <property type="entry name" value="Immunoglobulins"/>
    <property type="match status" value="1"/>
</dbReference>
<name>A0AAZ1XEW9_OREAU</name>
<dbReference type="Proteomes" id="UP000472276">
    <property type="component" value="Unassembled WGS sequence"/>
</dbReference>
<reference evidence="5" key="3">
    <citation type="submission" date="2025-09" db="UniProtKB">
        <authorList>
            <consortium name="Ensembl"/>
        </authorList>
    </citation>
    <scope>IDENTIFICATION</scope>
</reference>
<dbReference type="Ensembl" id="ENSOABT00000085553.1">
    <property type="protein sequence ID" value="ENSOABP00000066145.1"/>
    <property type="gene ID" value="ENSOABG00000037568.1"/>
</dbReference>
<evidence type="ECO:0000256" key="1">
    <source>
        <dbReference type="ARBA" id="ARBA00004370"/>
    </source>
</evidence>
<reference evidence="5" key="2">
    <citation type="submission" date="2025-08" db="UniProtKB">
        <authorList>
            <consortium name="Ensembl"/>
        </authorList>
    </citation>
    <scope>IDENTIFICATION</scope>
</reference>
<organism evidence="5 6">
    <name type="scientific">Oreochromis aureus</name>
    <name type="common">Israeli tilapia</name>
    <name type="synonym">Chromis aureus</name>
    <dbReference type="NCBI Taxonomy" id="47969"/>
    <lineage>
        <taxon>Eukaryota</taxon>
        <taxon>Metazoa</taxon>
        <taxon>Chordata</taxon>
        <taxon>Craniata</taxon>
        <taxon>Vertebrata</taxon>
        <taxon>Euteleostomi</taxon>
        <taxon>Actinopterygii</taxon>
        <taxon>Neopterygii</taxon>
        <taxon>Teleostei</taxon>
        <taxon>Neoteleostei</taxon>
        <taxon>Acanthomorphata</taxon>
        <taxon>Ovalentaria</taxon>
        <taxon>Cichlomorphae</taxon>
        <taxon>Cichliformes</taxon>
        <taxon>Cichlidae</taxon>
        <taxon>African cichlids</taxon>
        <taxon>Pseudocrenilabrinae</taxon>
        <taxon>Oreochromini</taxon>
        <taxon>Oreochromis</taxon>
    </lineage>
</organism>
<sequence length="244" mass="27003">VLLKMVVMMKIMVMMKMMWRHAYKDGAAKIMCDYPDDDFKSGVQFFCSGENFTCKDILSTKGQNGKFRLTNTNRGFNVSIRDVSSQDAGVYWCGVESKDGSYRPPTTKKPSTTSSTTSSRTSFTTSSTSLNPPASATSSTTQTPPVTGPCEKHHIYDAIQESSQKSITRPAIKTVYATANFPTNPSVFMHESKVNVKNISGEADSGAYFNLWKPGQRDKKSTANHPSRVSNDPFYSVVAMRLQH</sequence>
<evidence type="ECO:0008006" key="7">
    <source>
        <dbReference type="Google" id="ProtNLM"/>
    </source>
</evidence>